<keyword evidence="2" id="KW-1185">Reference proteome</keyword>
<name>A0A829HGM4_9GAMM</name>
<dbReference type="AlphaFoldDB" id="A0A829HGM4"/>
<evidence type="ECO:0000313" key="2">
    <source>
        <dbReference type="Proteomes" id="UP000014523"/>
    </source>
</evidence>
<sequence>MGFLGWANVKREIGQLMLKLIVLFSFVLVGCSSPSNEKSKIVQDVQLGKITYSRLDGISGDLFSFEMMTKNNLSDLYLKENYKYSHFKCKPIQDYVVIGSVSIDEGRVEHGMYISAGSFKVCEDEAMNICLRKKQIEALLTDNLSCRLVMGGLFRKSKVVADTIVITKAAMLESKVR</sequence>
<organism evidence="1 2">
    <name type="scientific">Acinetobacter gyllenbergii CIP 110306 = MTCC 11365</name>
    <dbReference type="NCBI Taxonomy" id="1217657"/>
    <lineage>
        <taxon>Bacteria</taxon>
        <taxon>Pseudomonadati</taxon>
        <taxon>Pseudomonadota</taxon>
        <taxon>Gammaproteobacteria</taxon>
        <taxon>Moraxellales</taxon>
        <taxon>Moraxellaceae</taxon>
        <taxon>Acinetobacter</taxon>
    </lineage>
</organism>
<reference evidence="1 2" key="1">
    <citation type="submission" date="2013-06" db="EMBL/GenBank/DDBJ databases">
        <title>The Genome Sequence of Acinetobacter gyllenbergii CIP 110306.</title>
        <authorList>
            <consortium name="The Broad Institute Genome Sequencing Platform"/>
            <consortium name="The Broad Institute Genome Sequencing Center for Infectious Disease"/>
            <person name="Cerqueira G."/>
            <person name="Feldgarden M."/>
            <person name="Courvalin P."/>
            <person name="Perichon B."/>
            <person name="Grillot-Courvalin C."/>
            <person name="Clermont D."/>
            <person name="Rocha E."/>
            <person name="Yoon E.-J."/>
            <person name="Nemec A."/>
            <person name="Young S.K."/>
            <person name="Zeng Q."/>
            <person name="Gargeya S."/>
            <person name="Fitzgerald M."/>
            <person name="Abouelleil A."/>
            <person name="Alvarado L."/>
            <person name="Berlin A.M."/>
            <person name="Chapman S.B."/>
            <person name="Dewar J."/>
            <person name="Goldberg J."/>
            <person name="Griggs A."/>
            <person name="Gujja S."/>
            <person name="Hansen M."/>
            <person name="Howarth C."/>
            <person name="Imamovic A."/>
            <person name="Larimer J."/>
            <person name="McCowan C."/>
            <person name="Murphy C."/>
            <person name="Pearson M."/>
            <person name="Priest M."/>
            <person name="Roberts A."/>
            <person name="Saif S."/>
            <person name="Shea T."/>
            <person name="Sykes S."/>
            <person name="Wortman J."/>
            <person name="Nusbaum C."/>
            <person name="Birren B."/>
        </authorList>
    </citation>
    <scope>NUCLEOTIDE SEQUENCE [LARGE SCALE GENOMIC DNA]</scope>
    <source>
        <strain evidence="1 2">CIP 110306</strain>
    </source>
</reference>
<dbReference type="Proteomes" id="UP000014523">
    <property type="component" value="Unassembled WGS sequence"/>
</dbReference>
<gene>
    <name evidence="1" type="ORF">F957_01784</name>
</gene>
<accession>A0A829HGM4</accession>
<dbReference type="EMBL" id="ATGG01000013">
    <property type="protein sequence ID" value="EPF83438.1"/>
    <property type="molecule type" value="Genomic_DNA"/>
</dbReference>
<proteinExistence type="predicted"/>
<protein>
    <submittedName>
        <fullName evidence="1">Uncharacterized protein</fullName>
    </submittedName>
</protein>
<evidence type="ECO:0000313" key="1">
    <source>
        <dbReference type="EMBL" id="EPF83438.1"/>
    </source>
</evidence>
<comment type="caution">
    <text evidence="1">The sequence shown here is derived from an EMBL/GenBank/DDBJ whole genome shotgun (WGS) entry which is preliminary data.</text>
</comment>